<dbReference type="InterPro" id="IPR050055">
    <property type="entry name" value="EF-Tu_GTPase"/>
</dbReference>
<dbReference type="PhylomeDB" id="A7T8T5"/>
<reference evidence="5 6" key="1">
    <citation type="journal article" date="2007" name="Science">
        <title>Sea anemone genome reveals ancestral eumetazoan gene repertoire and genomic organization.</title>
        <authorList>
            <person name="Putnam N.H."/>
            <person name="Srivastava M."/>
            <person name="Hellsten U."/>
            <person name="Dirks B."/>
            <person name="Chapman J."/>
            <person name="Salamov A."/>
            <person name="Terry A."/>
            <person name="Shapiro H."/>
            <person name="Lindquist E."/>
            <person name="Kapitonov V.V."/>
            <person name="Jurka J."/>
            <person name="Genikhovich G."/>
            <person name="Grigoriev I.V."/>
            <person name="Lucas S.M."/>
            <person name="Steele R.E."/>
            <person name="Finnerty J.R."/>
            <person name="Technau U."/>
            <person name="Martindale M.Q."/>
            <person name="Rokhsar D.S."/>
        </authorList>
    </citation>
    <scope>NUCLEOTIDE SEQUENCE [LARGE SCALE GENOMIC DNA]</scope>
    <source>
        <strain evidence="6">CH2 X CH6</strain>
    </source>
</reference>
<dbReference type="EMBL" id="DS472904">
    <property type="protein sequence ID" value="EDO27599.1"/>
    <property type="molecule type" value="Genomic_DNA"/>
</dbReference>
<dbReference type="SUPFAM" id="SSF50465">
    <property type="entry name" value="EF-Tu/eEF-1alpha/eIF2-gamma C-terminal domain"/>
    <property type="match status" value="1"/>
</dbReference>
<keyword evidence="4" id="KW-0732">Signal</keyword>
<keyword evidence="6" id="KW-1185">Reference proteome</keyword>
<evidence type="ECO:0000313" key="5">
    <source>
        <dbReference type="EMBL" id="EDO27599.1"/>
    </source>
</evidence>
<feature type="compositionally biased region" description="Polar residues" evidence="3">
    <location>
        <begin position="214"/>
        <end position="226"/>
    </location>
</feature>
<gene>
    <name evidence="5" type="ORF">NEMVEDRAFT_v1g223920</name>
</gene>
<dbReference type="CDD" id="cd03708">
    <property type="entry name" value="GTPBP_III"/>
    <property type="match status" value="1"/>
</dbReference>
<dbReference type="InterPro" id="IPR009001">
    <property type="entry name" value="Transl_elong_EF1A/Init_IF2_C"/>
</dbReference>
<dbReference type="InterPro" id="IPR027417">
    <property type="entry name" value="P-loop_NTPase"/>
</dbReference>
<dbReference type="STRING" id="45351.A7T8T5"/>
<dbReference type="PANTHER" id="PTHR43721">
    <property type="entry name" value="ELONGATION FACTOR TU-RELATED"/>
    <property type="match status" value="1"/>
</dbReference>
<feature type="chain" id="PRO_5002712645" description="GTP-binding protein 1" evidence="4">
    <location>
        <begin position="18"/>
        <end position="226"/>
    </location>
</feature>
<dbReference type="HOGENOM" id="CLU_1227477_0_0_1"/>
<name>A7T8T5_NEMVE</name>
<evidence type="ECO:0000313" key="6">
    <source>
        <dbReference type="Proteomes" id="UP000001593"/>
    </source>
</evidence>
<organism evidence="5 6">
    <name type="scientific">Nematostella vectensis</name>
    <name type="common">Starlet sea anemone</name>
    <dbReference type="NCBI Taxonomy" id="45351"/>
    <lineage>
        <taxon>Eukaryota</taxon>
        <taxon>Metazoa</taxon>
        <taxon>Cnidaria</taxon>
        <taxon>Anthozoa</taxon>
        <taxon>Hexacorallia</taxon>
        <taxon>Actiniaria</taxon>
        <taxon>Edwardsiidae</taxon>
        <taxon>Nematostella</taxon>
    </lineage>
</organism>
<evidence type="ECO:0000256" key="1">
    <source>
        <dbReference type="ARBA" id="ARBA00022741"/>
    </source>
</evidence>
<dbReference type="SUPFAM" id="SSF52540">
    <property type="entry name" value="P-loop containing nucleoside triphosphate hydrolases"/>
    <property type="match status" value="1"/>
</dbReference>
<dbReference type="PANTHER" id="PTHR43721:SF9">
    <property type="entry name" value="GTP-BINDING PROTEIN 1"/>
    <property type="match status" value="1"/>
</dbReference>
<evidence type="ECO:0008006" key="7">
    <source>
        <dbReference type="Google" id="ProtNLM"/>
    </source>
</evidence>
<dbReference type="GO" id="GO:0006414">
    <property type="term" value="P:translational elongation"/>
    <property type="evidence" value="ECO:0000318"/>
    <property type="project" value="GO_Central"/>
</dbReference>
<evidence type="ECO:0000256" key="4">
    <source>
        <dbReference type="SAM" id="SignalP"/>
    </source>
</evidence>
<dbReference type="eggNOG" id="KOG0463">
    <property type="taxonomic scope" value="Eukaryota"/>
</dbReference>
<keyword evidence="2" id="KW-0342">GTP-binding</keyword>
<dbReference type="AlphaFoldDB" id="A7T8T5"/>
<dbReference type="InParanoid" id="A7T8T5"/>
<dbReference type="Gene3D" id="2.40.30.10">
    <property type="entry name" value="Translation factors"/>
    <property type="match status" value="1"/>
</dbReference>
<dbReference type="FunFam" id="2.40.30.10:FF:000028">
    <property type="entry name" value="GTP-binding protein 1,-like"/>
    <property type="match status" value="1"/>
</dbReference>
<feature type="region of interest" description="Disordered" evidence="3">
    <location>
        <begin position="185"/>
        <end position="226"/>
    </location>
</feature>
<keyword evidence="1" id="KW-0547">Nucleotide-binding</keyword>
<dbReference type="Proteomes" id="UP000001593">
    <property type="component" value="Unassembled WGS sequence"/>
</dbReference>
<protein>
    <recommendedName>
        <fullName evidence="7">GTP-binding protein 1</fullName>
    </recommendedName>
</protein>
<dbReference type="GO" id="GO:0003746">
    <property type="term" value="F:translation elongation factor activity"/>
    <property type="evidence" value="ECO:0000318"/>
    <property type="project" value="GO_Central"/>
</dbReference>
<accession>A7T8T5</accession>
<evidence type="ECO:0000256" key="3">
    <source>
        <dbReference type="SAM" id="MobiDB-lite"/>
    </source>
</evidence>
<dbReference type="GO" id="GO:0005525">
    <property type="term" value="F:GTP binding"/>
    <property type="evidence" value="ECO:0007669"/>
    <property type="project" value="UniProtKB-KW"/>
</dbReference>
<evidence type="ECO:0000256" key="2">
    <source>
        <dbReference type="ARBA" id="ARBA00023134"/>
    </source>
</evidence>
<feature type="non-terminal residue" evidence="5">
    <location>
        <position position="226"/>
    </location>
</feature>
<dbReference type="Gene3D" id="3.40.50.300">
    <property type="entry name" value="P-loop containing nucleotide triphosphate hydrolases"/>
    <property type="match status" value="1"/>
</dbReference>
<sequence length="226" mass="25301">HLGLALALNVPVFVVVTKIDMCPPNVLQETMKLLARILKSPGCRKIPVVVQNKDDVVVSATNFISERIPVVDDVPMAKFQIKRSQIRKGMVMLDKRLKPQACWEFEAEVLILHHPTTISCKYQAMIHCGPLRQTATIVEMSKEHLRTADKAVVKFRFIKQPEYLKPDSRMIFREGRTKAVGTILRIDPDAHPPPQIAGKLKHRGPGRHGANAHVSGSTADAQRTKK</sequence>
<feature type="signal peptide" evidence="4">
    <location>
        <begin position="1"/>
        <end position="17"/>
    </location>
</feature>
<proteinExistence type="predicted"/>